<dbReference type="PROSITE" id="PS52016">
    <property type="entry name" value="TONB_DEPENDENT_REC_3"/>
    <property type="match status" value="1"/>
</dbReference>
<reference evidence="13 14" key="1">
    <citation type="submission" date="2019-02" db="EMBL/GenBank/DDBJ databases">
        <title>Genomic Encyclopedia of Type Strains, Phase IV (KMG-IV): sequencing the most valuable type-strain genomes for metagenomic binning, comparative biology and taxonomic classification.</title>
        <authorList>
            <person name="Goeker M."/>
        </authorList>
    </citation>
    <scope>NUCLEOTIDE SEQUENCE [LARGE SCALE GENOMIC DNA]</scope>
    <source>
        <strain evidence="13 14">DSM 18116</strain>
    </source>
</reference>
<dbReference type="SUPFAM" id="SSF56935">
    <property type="entry name" value="Porins"/>
    <property type="match status" value="1"/>
</dbReference>
<evidence type="ECO:0000256" key="3">
    <source>
        <dbReference type="ARBA" id="ARBA00022452"/>
    </source>
</evidence>
<accession>A0A4Q7MT23</accession>
<keyword evidence="7 8" id="KW-0998">Cell outer membrane</keyword>
<comment type="subcellular location">
    <subcellularLocation>
        <location evidence="1 8">Cell outer membrane</location>
        <topology evidence="1 8">Multi-pass membrane protein</topology>
    </subcellularLocation>
</comment>
<evidence type="ECO:0000259" key="11">
    <source>
        <dbReference type="Pfam" id="PF00593"/>
    </source>
</evidence>
<feature type="domain" description="TonB-dependent receptor plug" evidence="12">
    <location>
        <begin position="221"/>
        <end position="326"/>
    </location>
</feature>
<proteinExistence type="inferred from homology"/>
<feature type="signal peptide" evidence="10">
    <location>
        <begin position="1"/>
        <end position="24"/>
    </location>
</feature>
<evidence type="ECO:0000256" key="9">
    <source>
        <dbReference type="RuleBase" id="RU003357"/>
    </source>
</evidence>
<dbReference type="NCBIfam" id="TIGR04057">
    <property type="entry name" value="SusC_RagA_signa"/>
    <property type="match status" value="1"/>
</dbReference>
<dbReference type="AlphaFoldDB" id="A0A4Q7MT23"/>
<evidence type="ECO:0000256" key="8">
    <source>
        <dbReference type="PROSITE-ProRule" id="PRU01360"/>
    </source>
</evidence>
<feature type="domain" description="TonB-dependent receptor-like beta-barrel" evidence="11">
    <location>
        <begin position="489"/>
        <end position="968"/>
    </location>
</feature>
<dbReference type="GO" id="GO:0009279">
    <property type="term" value="C:cell outer membrane"/>
    <property type="evidence" value="ECO:0007669"/>
    <property type="project" value="UniProtKB-SubCell"/>
</dbReference>
<dbReference type="Gene3D" id="2.60.40.1120">
    <property type="entry name" value="Carboxypeptidase-like, regulatory domain"/>
    <property type="match status" value="1"/>
</dbReference>
<keyword evidence="2 8" id="KW-0813">Transport</keyword>
<keyword evidence="10" id="KW-0732">Signal</keyword>
<dbReference type="InterPro" id="IPR039426">
    <property type="entry name" value="TonB-dep_rcpt-like"/>
</dbReference>
<evidence type="ECO:0000256" key="7">
    <source>
        <dbReference type="ARBA" id="ARBA00023237"/>
    </source>
</evidence>
<dbReference type="InterPro" id="IPR008969">
    <property type="entry name" value="CarboxyPept-like_regulatory"/>
</dbReference>
<evidence type="ECO:0000313" key="13">
    <source>
        <dbReference type="EMBL" id="RZS71049.1"/>
    </source>
</evidence>
<evidence type="ECO:0000256" key="5">
    <source>
        <dbReference type="ARBA" id="ARBA00023077"/>
    </source>
</evidence>
<keyword evidence="5 9" id="KW-0798">TonB box</keyword>
<comment type="similarity">
    <text evidence="8 9">Belongs to the TonB-dependent receptor family.</text>
</comment>
<protein>
    <submittedName>
        <fullName evidence="13">TonB-linked SusC/RagA family outer membrane protein</fullName>
    </submittedName>
</protein>
<feature type="chain" id="PRO_5020491628" evidence="10">
    <location>
        <begin position="25"/>
        <end position="1118"/>
    </location>
</feature>
<dbReference type="Pfam" id="PF00593">
    <property type="entry name" value="TonB_dep_Rec_b-barrel"/>
    <property type="match status" value="1"/>
</dbReference>
<evidence type="ECO:0000256" key="4">
    <source>
        <dbReference type="ARBA" id="ARBA00022692"/>
    </source>
</evidence>
<dbReference type="Pfam" id="PF13715">
    <property type="entry name" value="CarbopepD_reg_2"/>
    <property type="match status" value="1"/>
</dbReference>
<organism evidence="13 14">
    <name type="scientific">Pseudobacter ginsenosidimutans</name>
    <dbReference type="NCBI Taxonomy" id="661488"/>
    <lineage>
        <taxon>Bacteria</taxon>
        <taxon>Pseudomonadati</taxon>
        <taxon>Bacteroidota</taxon>
        <taxon>Chitinophagia</taxon>
        <taxon>Chitinophagales</taxon>
        <taxon>Chitinophagaceae</taxon>
        <taxon>Pseudobacter</taxon>
    </lineage>
</organism>
<dbReference type="NCBIfam" id="TIGR04056">
    <property type="entry name" value="OMP_RagA_SusC"/>
    <property type="match status" value="1"/>
</dbReference>
<dbReference type="Proteomes" id="UP000293874">
    <property type="component" value="Unassembled WGS sequence"/>
</dbReference>
<evidence type="ECO:0000256" key="6">
    <source>
        <dbReference type="ARBA" id="ARBA00023136"/>
    </source>
</evidence>
<dbReference type="InterPro" id="IPR023997">
    <property type="entry name" value="TonB-dep_OMP_SusC/RagA_CS"/>
</dbReference>
<keyword evidence="4 8" id="KW-0812">Transmembrane</keyword>
<dbReference type="InterPro" id="IPR012910">
    <property type="entry name" value="Plug_dom"/>
</dbReference>
<dbReference type="InterPro" id="IPR037066">
    <property type="entry name" value="Plug_dom_sf"/>
</dbReference>
<name>A0A4Q7MT23_9BACT</name>
<dbReference type="Gene3D" id="2.40.170.20">
    <property type="entry name" value="TonB-dependent receptor, beta-barrel domain"/>
    <property type="match status" value="1"/>
</dbReference>
<evidence type="ECO:0000313" key="14">
    <source>
        <dbReference type="Proteomes" id="UP000293874"/>
    </source>
</evidence>
<dbReference type="Pfam" id="PF07715">
    <property type="entry name" value="Plug"/>
    <property type="match status" value="1"/>
</dbReference>
<keyword evidence="6 8" id="KW-0472">Membrane</keyword>
<dbReference type="EMBL" id="SGXA01000002">
    <property type="protein sequence ID" value="RZS71049.1"/>
    <property type="molecule type" value="Genomic_DNA"/>
</dbReference>
<comment type="caution">
    <text evidence="13">The sequence shown here is derived from an EMBL/GenBank/DDBJ whole genome shotgun (WGS) entry which is preliminary data.</text>
</comment>
<dbReference type="InterPro" id="IPR000531">
    <property type="entry name" value="Beta-barrel_TonB"/>
</dbReference>
<evidence type="ECO:0000256" key="10">
    <source>
        <dbReference type="SAM" id="SignalP"/>
    </source>
</evidence>
<keyword evidence="14" id="KW-1185">Reference proteome</keyword>
<dbReference type="Gene3D" id="2.170.130.10">
    <property type="entry name" value="TonB-dependent receptor, plug domain"/>
    <property type="match status" value="1"/>
</dbReference>
<dbReference type="InterPro" id="IPR036942">
    <property type="entry name" value="Beta-barrel_TonB_sf"/>
</dbReference>
<evidence type="ECO:0000256" key="1">
    <source>
        <dbReference type="ARBA" id="ARBA00004571"/>
    </source>
</evidence>
<keyword evidence="3 8" id="KW-1134">Transmembrane beta strand</keyword>
<dbReference type="InterPro" id="IPR023996">
    <property type="entry name" value="TonB-dep_OMP_SusC/RagA"/>
</dbReference>
<sequence length="1118" mass="124362">MSMKLRLFLLMAAWLLSAALPGQANPPNEPNPVGFQNTRISLVCKDKDLKWIIASLEKKTGLLFVYSNDELNLSAKASCKVKDAALQDALQQIFDPLHIRFEMAGKNVLLRKAPATTLRGETIAAGNPMQEIRGRVVDEAGNPVQGATVQVKGSQLVTTTNATGEFLISTADEKLVLVISFVGYLSEEISVTDNKPVLVRLKPSNQQLGEVVVVGYGTQRKVSVTGAVDQVKVTEMAGRPVTNLSQSLQGMSPNLIIQQPNAEPGARINMNIRGIGTLGDNSPLVVIDGLVGGDINLLNPSDIESISVLKDAGSAAIYGSRSSNGVVLITTKKGKKNEKASVTYNGMVGIQKPHVWYKPVESFENAILRNQAMVNSDLQPIYSPEQIRQFQREGSKEWFLDEILRDALQQNHNISVSGGNDKTTYLLSGGYVNQENNLVGPGLGLKRYNFRMNLSTEAGRLKLTGVLAYARNETKDHSYNTSTLIVDAGRTPTYYSQKDEQGRYLTNEVLGEFNPLGILEKGGYRKYDDDNVFANLTAELSIMRGLKIRGVVGGTLAANHVFERVKQVNFFPKGIYGADRNTNDRYDKNLFLNTQLLLEYMRGFGDHNVNALIGFANESSTNQQSKIYMKNTDPDLGTPITETIIDPSQTQNSNKGNVESSLNSVFGRAGYSYNDKYFAEFNFRFDGSSKFRKDLRWGFFPAVAIGYRITEEAFMDSYRDKFGNLKLRASYGILGNQNVNNYQFQTTYDVFNNAYGFNNQGVSGTRFTFANPDLKWERAATFNAGVDATFLKNTLQVSFDYFNKLTSDILIQPAVTGVYGGKVADYNAGKVRNQGWELSVSYRLAGRDLEQTFGFNIADTRNEVVYFDGNERITSADEMQMILKEGLPFNSYIGLKRDGYFQNLDEILNGAVPTGLNVRPGDIRYVNRNKDGVIDDQDKFVLGNPFPRYTFGFNYNVRYKNFDLALFVQGVGKRDMFLRGELVEPFHFNYSQVMYQHQLDFWTPVNPNAKFPRLAAAGSESNTNNFRRGSDLYLFDAAYARLKNVQIGYSIPAHLLQKAGLRKARVYLTGQNLLTFSGLDFVDPELSEFDNSLKNSGANSGRAYPTPIYFGVGLDITF</sequence>
<dbReference type="SUPFAM" id="SSF49464">
    <property type="entry name" value="Carboxypeptidase regulatory domain-like"/>
    <property type="match status" value="1"/>
</dbReference>
<evidence type="ECO:0000256" key="2">
    <source>
        <dbReference type="ARBA" id="ARBA00022448"/>
    </source>
</evidence>
<gene>
    <name evidence="13" type="ORF">EV199_2950</name>
</gene>
<evidence type="ECO:0000259" key="12">
    <source>
        <dbReference type="Pfam" id="PF07715"/>
    </source>
</evidence>